<dbReference type="GO" id="GO:0036159">
    <property type="term" value="P:inner dynein arm assembly"/>
    <property type="evidence" value="ECO:0007669"/>
    <property type="project" value="TreeGrafter"/>
</dbReference>
<evidence type="ECO:0000256" key="3">
    <source>
        <dbReference type="ARBA" id="ARBA00022490"/>
    </source>
</evidence>
<dbReference type="GO" id="GO:0030331">
    <property type="term" value="F:nuclear estrogen receptor binding"/>
    <property type="evidence" value="ECO:0007669"/>
    <property type="project" value="TreeGrafter"/>
</dbReference>
<keyword evidence="8" id="KW-0966">Cell projection</keyword>
<dbReference type="EMBL" id="ADFV01034980">
    <property type="status" value="NOT_ANNOTATED_CDS"/>
    <property type="molecule type" value="Genomic_DNA"/>
</dbReference>
<feature type="region of interest" description="Disordered" evidence="12">
    <location>
        <begin position="192"/>
        <end position="217"/>
    </location>
</feature>
<dbReference type="GO" id="GO:0043005">
    <property type="term" value="C:neuron projection"/>
    <property type="evidence" value="ECO:0007669"/>
    <property type="project" value="UniProtKB-SubCell"/>
</dbReference>
<dbReference type="PANTHER" id="PTHR46492:SF1">
    <property type="entry name" value="DYNEIN AXONEMAL ASSEMBLY FACTOR 4"/>
    <property type="match status" value="1"/>
</dbReference>
<dbReference type="FunFam" id="1.25.40.10:FF:000331">
    <property type="entry name" value="dynein assembly factor 4, axonemal isoform X2"/>
    <property type="match status" value="1"/>
</dbReference>
<dbReference type="Pfam" id="PF04969">
    <property type="entry name" value="CS"/>
    <property type="match status" value="1"/>
</dbReference>
<dbReference type="InterPro" id="IPR007052">
    <property type="entry name" value="CS_dom"/>
</dbReference>
<dbReference type="EMBL" id="ADFV01034984">
    <property type="status" value="NOT_ANNOTATED_CDS"/>
    <property type="molecule type" value="Genomic_DNA"/>
</dbReference>
<keyword evidence="4" id="KW-0677">Repeat</keyword>
<evidence type="ECO:0000256" key="11">
    <source>
        <dbReference type="SAM" id="Coils"/>
    </source>
</evidence>
<dbReference type="GO" id="GO:0007368">
    <property type="term" value="P:determination of left/right symmetry"/>
    <property type="evidence" value="ECO:0007669"/>
    <property type="project" value="TreeGrafter"/>
</dbReference>
<dbReference type="InterPro" id="IPR011990">
    <property type="entry name" value="TPR-like_helical_dom_sf"/>
</dbReference>
<dbReference type="EMBL" id="ADFV01034983">
    <property type="status" value="NOT_ANNOTATED_CDS"/>
    <property type="molecule type" value="Genomic_DNA"/>
</dbReference>
<dbReference type="PANTHER" id="PTHR46492">
    <property type="entry name" value="DYNEIN ASSEMBLY FACTOR 4, AXONEMAL"/>
    <property type="match status" value="1"/>
</dbReference>
<dbReference type="EMBL" id="ADFV01034987">
    <property type="status" value="NOT_ANNOTATED_CDS"/>
    <property type="molecule type" value="Genomic_DNA"/>
</dbReference>
<protein>
    <recommendedName>
        <fullName evidence="10">Dynein axonemal assembly factor 4</fullName>
    </recommendedName>
</protein>
<dbReference type="EMBL" id="ADFV01034981">
    <property type="status" value="NOT_ANNOTATED_CDS"/>
    <property type="molecule type" value="Genomic_DNA"/>
</dbReference>
<dbReference type="CTD" id="161582"/>
<dbReference type="FunFam" id="2.60.40.790:FF:000015">
    <property type="entry name" value="dynein assembly factor 4, axonemal isoform X1"/>
    <property type="match status" value="1"/>
</dbReference>
<evidence type="ECO:0000313" key="14">
    <source>
        <dbReference type="Ensembl" id="ENSNLEP00000028411.1"/>
    </source>
</evidence>
<evidence type="ECO:0000259" key="13">
    <source>
        <dbReference type="PROSITE" id="PS51203"/>
    </source>
</evidence>
<dbReference type="SUPFAM" id="SSF49764">
    <property type="entry name" value="HSP20-like chaperones"/>
    <property type="match status" value="1"/>
</dbReference>
<dbReference type="GO" id="GO:0005576">
    <property type="term" value="C:extracellular region"/>
    <property type="evidence" value="ECO:0007669"/>
    <property type="project" value="GOC"/>
</dbReference>
<dbReference type="Gene3D" id="2.60.40.790">
    <property type="match status" value="1"/>
</dbReference>
<dbReference type="GeneID" id="100599584"/>
<dbReference type="GO" id="GO:0003351">
    <property type="term" value="P:epithelial cilium movement involved in extracellular fluid movement"/>
    <property type="evidence" value="ECO:0007669"/>
    <property type="project" value="TreeGrafter"/>
</dbReference>
<dbReference type="CDD" id="cd06469">
    <property type="entry name" value="p23_DYX1C1_like"/>
    <property type="match status" value="1"/>
</dbReference>
<evidence type="ECO:0000256" key="1">
    <source>
        <dbReference type="ARBA" id="ARBA00004123"/>
    </source>
</evidence>
<organism evidence="14 15">
    <name type="scientific">Nomascus leucogenys</name>
    <name type="common">Northern white-cheeked gibbon</name>
    <name type="synonym">Hylobates leucogenys</name>
    <dbReference type="NCBI Taxonomy" id="61853"/>
    <lineage>
        <taxon>Eukaryota</taxon>
        <taxon>Metazoa</taxon>
        <taxon>Chordata</taxon>
        <taxon>Craniata</taxon>
        <taxon>Vertebrata</taxon>
        <taxon>Euteleostomi</taxon>
        <taxon>Mammalia</taxon>
        <taxon>Eutheria</taxon>
        <taxon>Euarchontoglires</taxon>
        <taxon>Primates</taxon>
        <taxon>Haplorrhini</taxon>
        <taxon>Catarrhini</taxon>
        <taxon>Hylobatidae</taxon>
        <taxon>Nomascus</taxon>
    </lineage>
</organism>
<dbReference type="PROSITE" id="PS51203">
    <property type="entry name" value="CS"/>
    <property type="match status" value="1"/>
</dbReference>
<reference evidence="14 15" key="1">
    <citation type="submission" date="2012-10" db="EMBL/GenBank/DDBJ databases">
        <authorList>
            <consortium name="Gibbon Genome Sequencing Consortium"/>
        </authorList>
    </citation>
    <scope>NUCLEOTIDE SEQUENCE [LARGE SCALE GENOMIC DNA]</scope>
</reference>
<feature type="domain" description="CS" evidence="13">
    <location>
        <begin position="3"/>
        <end position="87"/>
    </location>
</feature>
<dbReference type="Gene3D" id="1.25.40.10">
    <property type="entry name" value="Tetratricopeptide repeat domain"/>
    <property type="match status" value="1"/>
</dbReference>
<dbReference type="RefSeq" id="XP_003267002.1">
    <property type="nucleotide sequence ID" value="XM_003266954.2"/>
</dbReference>
<keyword evidence="3" id="KW-0963">Cytoplasm</keyword>
<keyword evidence="11" id="KW-0175">Coiled coil</keyword>
<dbReference type="InterPro" id="IPR019734">
    <property type="entry name" value="TPR_rpt"/>
</dbReference>
<feature type="coiled-coil region" evidence="11">
    <location>
        <begin position="104"/>
        <end position="188"/>
    </location>
</feature>
<proteinExistence type="predicted"/>
<dbReference type="EMBL" id="ADFV01034982">
    <property type="status" value="NOT_ANNOTATED_CDS"/>
    <property type="molecule type" value="Genomic_DNA"/>
</dbReference>
<dbReference type="GeneTree" id="ENSGT00390000004930"/>
<dbReference type="SUPFAM" id="SSF48452">
    <property type="entry name" value="TPR-like"/>
    <property type="match status" value="1"/>
</dbReference>
<reference evidence="14" key="3">
    <citation type="submission" date="2025-09" db="UniProtKB">
        <authorList>
            <consortium name="Ensembl"/>
        </authorList>
    </citation>
    <scope>IDENTIFICATION</scope>
</reference>
<evidence type="ECO:0000256" key="9">
    <source>
        <dbReference type="ARBA" id="ARBA00024190"/>
    </source>
</evidence>
<comment type="subcellular location">
    <subcellularLocation>
        <location evidence="2">Cell projection</location>
        <location evidence="2">Neuron projection</location>
    </subcellularLocation>
    <subcellularLocation>
        <location evidence="9">Dynein axonemal particle</location>
    </subcellularLocation>
    <subcellularLocation>
        <location evidence="1">Nucleus</location>
    </subcellularLocation>
</comment>
<evidence type="ECO:0000256" key="2">
    <source>
        <dbReference type="ARBA" id="ARBA00004487"/>
    </source>
</evidence>
<sequence length="376" mass="44085">MPLRVSDYSWQQTKTAVFLSLPLKGVCVRDTDVFCTENYLKVNFPPFLFEAFLYAPIDDESSKAKIGNDAIVFTLYKKEAAMWETLSVTGVDKEMMQRIREKSILQAQERAKEATEAKAAAKREDQKYALSVMMKIEEEERKKIEDMKENERIKATKELEAWKEYQRKAEEQKKIQREEKLCQKEKQIKEERKKLKYQSHTRNSASRNLAPKGRNSENIFTEKLKEDSIPAPRSVGSIKINFTPRVFPTALRESQVAEEEEWLHKQAEARRAMNTDIAELCDLKEEEKNPEWLKDKGNKLFATENYLAAINAYNLAIRLNNKMPLLYLNRAACHLKLKNLHKAIEDSSKAYRIMKRHLRLIHPTKLYKLMLRRFGM</sequence>
<dbReference type="GO" id="GO:0120293">
    <property type="term" value="C:dynein axonemal particle"/>
    <property type="evidence" value="ECO:0007669"/>
    <property type="project" value="UniProtKB-SubCell"/>
</dbReference>
<dbReference type="EMBL" id="ADFV01034986">
    <property type="status" value="NOT_ANNOTATED_CDS"/>
    <property type="molecule type" value="Genomic_DNA"/>
</dbReference>
<evidence type="ECO:0000256" key="6">
    <source>
        <dbReference type="ARBA" id="ARBA00022902"/>
    </source>
</evidence>
<dbReference type="EMBL" id="ADFV01034985">
    <property type="status" value="NOT_ANNOTATED_CDS"/>
    <property type="molecule type" value="Genomic_DNA"/>
</dbReference>
<keyword evidence="6" id="KW-0524">Neurogenesis</keyword>
<gene>
    <name evidence="14" type="primary">DNAAF4</name>
</gene>
<accession>A0A2I3GAS4</accession>
<evidence type="ECO:0000256" key="5">
    <source>
        <dbReference type="ARBA" id="ARBA00022803"/>
    </source>
</evidence>
<dbReference type="SMART" id="SM00028">
    <property type="entry name" value="TPR"/>
    <property type="match status" value="2"/>
</dbReference>
<dbReference type="EMBL" id="ADFV01034988">
    <property type="status" value="NOT_ANNOTATED_CDS"/>
    <property type="molecule type" value="Genomic_DNA"/>
</dbReference>
<keyword evidence="15" id="KW-1185">Reference proteome</keyword>
<dbReference type="GO" id="GO:0036158">
    <property type="term" value="P:outer dynein arm assembly"/>
    <property type="evidence" value="ECO:0007669"/>
    <property type="project" value="TreeGrafter"/>
</dbReference>
<evidence type="ECO:0000256" key="7">
    <source>
        <dbReference type="ARBA" id="ARBA00023242"/>
    </source>
</evidence>
<dbReference type="Proteomes" id="UP000001073">
    <property type="component" value="Chromosome 6"/>
</dbReference>
<dbReference type="EMBL" id="ADFV01034989">
    <property type="status" value="NOT_ANNOTATED_CDS"/>
    <property type="molecule type" value="Genomic_DNA"/>
</dbReference>
<evidence type="ECO:0000256" key="10">
    <source>
        <dbReference type="ARBA" id="ARBA00024430"/>
    </source>
</evidence>
<dbReference type="InterPro" id="IPR037894">
    <property type="entry name" value="CS_DYX1C1"/>
</dbReference>
<evidence type="ECO:0000256" key="12">
    <source>
        <dbReference type="SAM" id="MobiDB-lite"/>
    </source>
</evidence>
<dbReference type="GO" id="GO:0005634">
    <property type="term" value="C:nucleus"/>
    <property type="evidence" value="ECO:0007669"/>
    <property type="project" value="UniProtKB-SubCell"/>
</dbReference>
<dbReference type="GO" id="GO:0007507">
    <property type="term" value="P:heart development"/>
    <property type="evidence" value="ECO:0007669"/>
    <property type="project" value="TreeGrafter"/>
</dbReference>
<keyword evidence="5" id="KW-0802">TPR repeat</keyword>
<dbReference type="GO" id="GO:0007399">
    <property type="term" value="P:nervous system development"/>
    <property type="evidence" value="ECO:0007669"/>
    <property type="project" value="UniProtKB-KW"/>
</dbReference>
<dbReference type="Ensembl" id="ENSNLET00000041545.1">
    <property type="protein sequence ID" value="ENSNLEP00000028411.1"/>
    <property type="gene ID" value="ENSNLEG00000006617.2"/>
</dbReference>
<dbReference type="InterPro" id="IPR052004">
    <property type="entry name" value="Dynein_assembly_factor_4"/>
</dbReference>
<evidence type="ECO:0000313" key="15">
    <source>
        <dbReference type="Proteomes" id="UP000001073"/>
    </source>
</evidence>
<evidence type="ECO:0000256" key="8">
    <source>
        <dbReference type="ARBA" id="ARBA00023273"/>
    </source>
</evidence>
<dbReference type="AlphaFoldDB" id="A0A2I3GAS4"/>
<keyword evidence="7" id="KW-0539">Nucleus</keyword>
<evidence type="ECO:0000256" key="4">
    <source>
        <dbReference type="ARBA" id="ARBA00022737"/>
    </source>
</evidence>
<dbReference type="OrthoDB" id="348005at2759"/>
<dbReference type="InterPro" id="IPR008978">
    <property type="entry name" value="HSP20-like_chaperone"/>
</dbReference>
<reference evidence="14" key="2">
    <citation type="submission" date="2025-08" db="UniProtKB">
        <authorList>
            <consortium name="Ensembl"/>
        </authorList>
    </citation>
    <scope>IDENTIFICATION</scope>
</reference>
<name>A0A2I3GAS4_NOMLE</name>